<name>A0A7S3BCJ1_9VIRI</name>
<gene>
    <name evidence="2" type="ORF">PSIN1315_LOCUS2255</name>
</gene>
<feature type="compositionally biased region" description="Basic and acidic residues" evidence="1">
    <location>
        <begin position="91"/>
        <end position="113"/>
    </location>
</feature>
<feature type="compositionally biased region" description="Polar residues" evidence="1">
    <location>
        <begin position="59"/>
        <end position="75"/>
    </location>
</feature>
<dbReference type="EMBL" id="HBHY01003465">
    <property type="protein sequence ID" value="CAE0128901.1"/>
    <property type="molecule type" value="Transcribed_RNA"/>
</dbReference>
<feature type="region of interest" description="Disordered" evidence="1">
    <location>
        <begin position="91"/>
        <end position="168"/>
    </location>
</feature>
<feature type="compositionally biased region" description="Low complexity" evidence="1">
    <location>
        <begin position="144"/>
        <end position="168"/>
    </location>
</feature>
<sequence length="191" mass="20442">MIAAAEAQAAELQRAMTDAQAIADDREQLLARAAEGDAEADKTLADKVQAAEVPRAPVETTQQVISPWRVSSASDTNERLADAAARLLDAESRVQDAVEVRDEAVTEAARSESESDSGSGSDVEQLAAEQGRRQEAWRRRRSSASKAMAEANAAREACQQHADAAARAEQMLAAREVRVAELQETLSKISA</sequence>
<evidence type="ECO:0000313" key="2">
    <source>
        <dbReference type="EMBL" id="CAE0128901.1"/>
    </source>
</evidence>
<protein>
    <submittedName>
        <fullName evidence="2">Uncharacterized protein</fullName>
    </submittedName>
</protein>
<evidence type="ECO:0000256" key="1">
    <source>
        <dbReference type="SAM" id="MobiDB-lite"/>
    </source>
</evidence>
<dbReference type="AlphaFoldDB" id="A0A7S3BCJ1"/>
<reference evidence="2" key="1">
    <citation type="submission" date="2021-01" db="EMBL/GenBank/DDBJ databases">
        <authorList>
            <person name="Corre E."/>
            <person name="Pelletier E."/>
            <person name="Niang G."/>
            <person name="Scheremetjew M."/>
            <person name="Finn R."/>
            <person name="Kale V."/>
            <person name="Holt S."/>
            <person name="Cochrane G."/>
            <person name="Meng A."/>
            <person name="Brown T."/>
            <person name="Cohen L."/>
        </authorList>
    </citation>
    <scope>NUCLEOTIDE SEQUENCE</scope>
    <source>
        <strain evidence="2">RCC927</strain>
    </source>
</reference>
<accession>A0A7S3BCJ1</accession>
<organism evidence="2">
    <name type="scientific">Prasinoderma singulare</name>
    <dbReference type="NCBI Taxonomy" id="676789"/>
    <lineage>
        <taxon>Eukaryota</taxon>
        <taxon>Viridiplantae</taxon>
        <taxon>Prasinodermophyta</taxon>
        <taxon>Prasinodermophyceae</taxon>
        <taxon>Prasinodermales</taxon>
        <taxon>Prasinodermaceae</taxon>
        <taxon>Prasinoderma</taxon>
    </lineage>
</organism>
<proteinExistence type="predicted"/>
<feature type="region of interest" description="Disordered" evidence="1">
    <location>
        <begin position="33"/>
        <end position="76"/>
    </location>
</feature>